<dbReference type="InterPro" id="IPR051910">
    <property type="entry name" value="ComF/GntX_DNA_util-trans"/>
</dbReference>
<organism evidence="2 3">
    <name type="scientific">Sediminibacterium goheungense</name>
    <dbReference type="NCBI Taxonomy" id="1086393"/>
    <lineage>
        <taxon>Bacteria</taxon>
        <taxon>Pseudomonadati</taxon>
        <taxon>Bacteroidota</taxon>
        <taxon>Chitinophagia</taxon>
        <taxon>Chitinophagales</taxon>
        <taxon>Chitinophagaceae</taxon>
        <taxon>Sediminibacterium</taxon>
    </lineage>
</organism>
<keyword evidence="3" id="KW-1185">Reference proteome</keyword>
<dbReference type="EMBL" id="SNWP01000011">
    <property type="protein sequence ID" value="TDO26629.1"/>
    <property type="molecule type" value="Genomic_DNA"/>
</dbReference>
<proteinExistence type="inferred from homology"/>
<reference evidence="2 3" key="1">
    <citation type="submission" date="2019-03" db="EMBL/GenBank/DDBJ databases">
        <title>Genomic Encyclopedia of Archaeal and Bacterial Type Strains, Phase II (KMG-II): from individual species to whole genera.</title>
        <authorList>
            <person name="Goeker M."/>
        </authorList>
    </citation>
    <scope>NUCLEOTIDE SEQUENCE [LARGE SCALE GENOMIC DNA]</scope>
    <source>
        <strain evidence="2 3">DSM 28323</strain>
    </source>
</reference>
<evidence type="ECO:0000313" key="2">
    <source>
        <dbReference type="EMBL" id="TDO26629.1"/>
    </source>
</evidence>
<protein>
    <submittedName>
        <fullName evidence="2">ComF family protein</fullName>
    </submittedName>
</protein>
<dbReference type="CDD" id="cd06223">
    <property type="entry name" value="PRTases_typeI"/>
    <property type="match status" value="1"/>
</dbReference>
<comment type="similarity">
    <text evidence="1">Belongs to the ComF/GntX family.</text>
</comment>
<sequence>MNKGLSSLIQLFFPHQCIGCKSDALALKHLLCNRCIYQLPKTGFFLHPGNPVEKAFYGRLQLEQAAALYYFTKNSLVQDLMIQLKYRGNRPAGLFLGRMMGLAMLDSGRFTDIDLLLPLPLNERKQFTRGYNQAEIICNGISEITGLPVICHALRRKQYTESQTTHGRVARWLNMEGVFEVNEPELLLNKHILLVDDVITTGATIEACGSYILSVTNTKLSVAAAAYTI</sequence>
<dbReference type="AlphaFoldDB" id="A0A4R6IVE7"/>
<dbReference type="OrthoDB" id="9779910at2"/>
<comment type="caution">
    <text evidence="2">The sequence shown here is derived from an EMBL/GenBank/DDBJ whole genome shotgun (WGS) entry which is preliminary data.</text>
</comment>
<dbReference type="SUPFAM" id="SSF53271">
    <property type="entry name" value="PRTase-like"/>
    <property type="match status" value="1"/>
</dbReference>
<dbReference type="PANTHER" id="PTHR47505">
    <property type="entry name" value="DNA UTILIZATION PROTEIN YHGH"/>
    <property type="match status" value="1"/>
</dbReference>
<gene>
    <name evidence="2" type="ORF">BC659_1937</name>
</gene>
<evidence type="ECO:0000313" key="3">
    <source>
        <dbReference type="Proteomes" id="UP000295741"/>
    </source>
</evidence>
<dbReference type="Gene3D" id="3.40.50.2020">
    <property type="match status" value="1"/>
</dbReference>
<accession>A0A4R6IVE7</accession>
<dbReference type="InterPro" id="IPR000836">
    <property type="entry name" value="PRTase_dom"/>
</dbReference>
<dbReference type="PANTHER" id="PTHR47505:SF1">
    <property type="entry name" value="DNA UTILIZATION PROTEIN YHGH"/>
    <property type="match status" value="1"/>
</dbReference>
<dbReference type="InterPro" id="IPR029057">
    <property type="entry name" value="PRTase-like"/>
</dbReference>
<dbReference type="Proteomes" id="UP000295741">
    <property type="component" value="Unassembled WGS sequence"/>
</dbReference>
<evidence type="ECO:0000256" key="1">
    <source>
        <dbReference type="ARBA" id="ARBA00008007"/>
    </source>
</evidence>
<name>A0A4R6IVE7_9BACT</name>